<accession>A0A078A9X6</accession>
<name>A0A078A9X6_STYLE</name>
<keyword evidence="2" id="KW-1185">Reference proteome</keyword>
<protein>
    <submittedName>
        <fullName evidence="1">Uncharacterized protein</fullName>
    </submittedName>
</protein>
<sequence>MRVDSAVAIPDNKQVQSQNHLLTVDQYGFAYIIAYYADQEKPSILKLTMGQDGTSWQTKLNYPTVLSSLIPIASQNQTIVTGITNNPGFENAILSFKLTDEIGHITQNLVY</sequence>
<dbReference type="EMBL" id="CCKQ01007597">
    <property type="protein sequence ID" value="CDW78989.1"/>
    <property type="molecule type" value="Genomic_DNA"/>
</dbReference>
<proteinExistence type="predicted"/>
<dbReference type="InParanoid" id="A0A078A9X6"/>
<evidence type="ECO:0000313" key="2">
    <source>
        <dbReference type="Proteomes" id="UP000039865"/>
    </source>
</evidence>
<organism evidence="1 2">
    <name type="scientific">Stylonychia lemnae</name>
    <name type="common">Ciliate</name>
    <dbReference type="NCBI Taxonomy" id="5949"/>
    <lineage>
        <taxon>Eukaryota</taxon>
        <taxon>Sar</taxon>
        <taxon>Alveolata</taxon>
        <taxon>Ciliophora</taxon>
        <taxon>Intramacronucleata</taxon>
        <taxon>Spirotrichea</taxon>
        <taxon>Stichotrichia</taxon>
        <taxon>Sporadotrichida</taxon>
        <taxon>Oxytrichidae</taxon>
        <taxon>Stylonychinae</taxon>
        <taxon>Stylonychia</taxon>
    </lineage>
</organism>
<dbReference type="Proteomes" id="UP000039865">
    <property type="component" value="Unassembled WGS sequence"/>
</dbReference>
<gene>
    <name evidence="1" type="primary">Contig8099.g8636</name>
    <name evidence="1" type="ORF">STYLEM_7974</name>
</gene>
<reference evidence="1 2" key="1">
    <citation type="submission" date="2014-06" db="EMBL/GenBank/DDBJ databases">
        <authorList>
            <person name="Swart Estienne"/>
        </authorList>
    </citation>
    <scope>NUCLEOTIDE SEQUENCE [LARGE SCALE GENOMIC DNA]</scope>
    <source>
        <strain evidence="1 2">130c</strain>
    </source>
</reference>
<evidence type="ECO:0000313" key="1">
    <source>
        <dbReference type="EMBL" id="CDW78989.1"/>
    </source>
</evidence>
<dbReference type="AlphaFoldDB" id="A0A078A9X6"/>